<evidence type="ECO:0000256" key="3">
    <source>
        <dbReference type="ARBA" id="ARBA00022748"/>
    </source>
</evidence>
<dbReference type="OrthoDB" id="13558at2"/>
<dbReference type="PANTHER" id="PTHR30071:SF1">
    <property type="entry name" value="CYTOCHROME B_B6 PROTEIN-RELATED"/>
    <property type="match status" value="1"/>
</dbReference>
<evidence type="ECO:0000256" key="4">
    <source>
        <dbReference type="ARBA" id="ARBA00022989"/>
    </source>
</evidence>
<feature type="domain" description="Cytochrome c assembly protein" evidence="7">
    <location>
        <begin position="61"/>
        <end position="225"/>
    </location>
</feature>
<comment type="subcellular location">
    <subcellularLocation>
        <location evidence="1">Membrane</location>
        <topology evidence="1">Multi-pass membrane protein</topology>
    </subcellularLocation>
</comment>
<keyword evidence="3" id="KW-0201">Cytochrome c-type biogenesis</keyword>
<evidence type="ECO:0000256" key="6">
    <source>
        <dbReference type="SAM" id="Phobius"/>
    </source>
</evidence>
<evidence type="ECO:0000256" key="1">
    <source>
        <dbReference type="ARBA" id="ARBA00004141"/>
    </source>
</evidence>
<keyword evidence="2 6" id="KW-0812">Transmembrane</keyword>
<dbReference type="RefSeq" id="WP_121170030.1">
    <property type="nucleotide sequence ID" value="NZ_RBIE01000001.1"/>
</dbReference>
<keyword evidence="4 6" id="KW-1133">Transmembrane helix</keyword>
<gene>
    <name evidence="8" type="ORF">C7457_0678</name>
</gene>
<dbReference type="Proteomes" id="UP000280881">
    <property type="component" value="Unassembled WGS sequence"/>
</dbReference>
<feature type="transmembrane region" description="Helical" evidence="6">
    <location>
        <begin position="77"/>
        <end position="94"/>
    </location>
</feature>
<evidence type="ECO:0000256" key="5">
    <source>
        <dbReference type="ARBA" id="ARBA00023136"/>
    </source>
</evidence>
<dbReference type="AlphaFoldDB" id="A0A420W954"/>
<feature type="transmembrane region" description="Helical" evidence="6">
    <location>
        <begin position="24"/>
        <end position="42"/>
    </location>
</feature>
<dbReference type="GO" id="GO:0017004">
    <property type="term" value="P:cytochrome complex assembly"/>
    <property type="evidence" value="ECO:0007669"/>
    <property type="project" value="UniProtKB-KW"/>
</dbReference>
<dbReference type="GO" id="GO:0005886">
    <property type="term" value="C:plasma membrane"/>
    <property type="evidence" value="ECO:0007669"/>
    <property type="project" value="TreeGrafter"/>
</dbReference>
<feature type="transmembrane region" description="Helical" evidence="6">
    <location>
        <begin position="106"/>
        <end position="129"/>
    </location>
</feature>
<evidence type="ECO:0000313" key="8">
    <source>
        <dbReference type="EMBL" id="RKQ63795.1"/>
    </source>
</evidence>
<feature type="transmembrane region" description="Helical" evidence="6">
    <location>
        <begin position="141"/>
        <end position="162"/>
    </location>
</feature>
<protein>
    <submittedName>
        <fullName evidence="8">Cytochrome c assembly protein</fullName>
    </submittedName>
</protein>
<sequence length="228" mass="26029">MVERLIPTLVISLNVLYLFREIRFIHLLSGFLLGGLLVYRSFKVGYPPLFTPFDSISLFSSLFFVSAYFLKAGRSTSVLGILLTLPLILVNPGVREIPLVVRTPLFFLHVGTAFLSYTLFVLSSLFALYSLIRRELPYIKLLLVGHYLFILSLFFGGIWAYLAWGDIFPLEPKTFFSLFLWLFASLTLHLKFEPSLKRFIPYFTVALAPLVLFVYLGVNYLFGGTHGF</sequence>
<dbReference type="InterPro" id="IPR002541">
    <property type="entry name" value="Cyt_c_assembly"/>
</dbReference>
<feature type="transmembrane region" description="Helical" evidence="6">
    <location>
        <begin position="48"/>
        <end position="70"/>
    </location>
</feature>
<evidence type="ECO:0000256" key="2">
    <source>
        <dbReference type="ARBA" id="ARBA00022692"/>
    </source>
</evidence>
<keyword evidence="9" id="KW-1185">Reference proteome</keyword>
<dbReference type="GO" id="GO:0020037">
    <property type="term" value="F:heme binding"/>
    <property type="evidence" value="ECO:0007669"/>
    <property type="project" value="InterPro"/>
</dbReference>
<dbReference type="EMBL" id="RBIE01000001">
    <property type="protein sequence ID" value="RKQ63795.1"/>
    <property type="molecule type" value="Genomic_DNA"/>
</dbReference>
<comment type="caution">
    <text evidence="8">The sequence shown here is derived from an EMBL/GenBank/DDBJ whole genome shotgun (WGS) entry which is preliminary data.</text>
</comment>
<proteinExistence type="predicted"/>
<dbReference type="PANTHER" id="PTHR30071">
    <property type="entry name" value="HEME EXPORTER PROTEIN C"/>
    <property type="match status" value="1"/>
</dbReference>
<organism evidence="8 9">
    <name type="scientific">Thermovibrio guaymasensis</name>
    <dbReference type="NCBI Taxonomy" id="240167"/>
    <lineage>
        <taxon>Bacteria</taxon>
        <taxon>Pseudomonadati</taxon>
        <taxon>Aquificota</taxon>
        <taxon>Aquificia</taxon>
        <taxon>Desulfurobacteriales</taxon>
        <taxon>Desulfurobacteriaceae</taxon>
        <taxon>Thermovibrio</taxon>
    </lineage>
</organism>
<reference evidence="8 9" key="1">
    <citation type="submission" date="2018-10" db="EMBL/GenBank/DDBJ databases">
        <title>Genomic Encyclopedia of Type Strains, Phase IV (KMG-IV): sequencing the most valuable type-strain genomes for metagenomic binning, comparative biology and taxonomic classification.</title>
        <authorList>
            <person name="Goeker M."/>
        </authorList>
    </citation>
    <scope>NUCLEOTIDE SEQUENCE [LARGE SCALE GENOMIC DNA]</scope>
    <source>
        <strain evidence="8 9">DSM 15521</strain>
    </source>
</reference>
<feature type="transmembrane region" description="Helical" evidence="6">
    <location>
        <begin position="199"/>
        <end position="222"/>
    </location>
</feature>
<evidence type="ECO:0000313" key="9">
    <source>
        <dbReference type="Proteomes" id="UP000280881"/>
    </source>
</evidence>
<dbReference type="Pfam" id="PF01578">
    <property type="entry name" value="Cytochrom_C_asm"/>
    <property type="match status" value="1"/>
</dbReference>
<name>A0A420W954_9BACT</name>
<dbReference type="InterPro" id="IPR045062">
    <property type="entry name" value="Cyt_c_biogenesis_CcsA/CcmC"/>
</dbReference>
<keyword evidence="5 6" id="KW-0472">Membrane</keyword>
<accession>A0A420W954</accession>
<feature type="transmembrane region" description="Helical" evidence="6">
    <location>
        <begin position="174"/>
        <end position="192"/>
    </location>
</feature>
<evidence type="ECO:0000259" key="7">
    <source>
        <dbReference type="Pfam" id="PF01578"/>
    </source>
</evidence>